<proteinExistence type="predicted"/>
<keyword evidence="2" id="KW-0732">Signal</keyword>
<gene>
    <name evidence="4" type="ORF">HYC85_016506</name>
</gene>
<dbReference type="PRINTS" id="PR00753">
    <property type="entry name" value="ACCSYNTHASE"/>
</dbReference>
<organism evidence="4 5">
    <name type="scientific">Camellia sinensis</name>
    <name type="common">Tea plant</name>
    <name type="synonym">Thea sinensis</name>
    <dbReference type="NCBI Taxonomy" id="4442"/>
    <lineage>
        <taxon>Eukaryota</taxon>
        <taxon>Viridiplantae</taxon>
        <taxon>Streptophyta</taxon>
        <taxon>Embryophyta</taxon>
        <taxon>Tracheophyta</taxon>
        <taxon>Spermatophyta</taxon>
        <taxon>Magnoliopsida</taxon>
        <taxon>eudicotyledons</taxon>
        <taxon>Gunneridae</taxon>
        <taxon>Pentapetalae</taxon>
        <taxon>asterids</taxon>
        <taxon>Ericales</taxon>
        <taxon>Theaceae</taxon>
        <taxon>Camellia</taxon>
    </lineage>
</organism>
<name>A0A7J7H3K1_CAMSI</name>
<dbReference type="InterPro" id="IPR050478">
    <property type="entry name" value="Ethylene_sulfur-biosynth"/>
</dbReference>
<dbReference type="Proteomes" id="UP000593564">
    <property type="component" value="Unassembled WGS sequence"/>
</dbReference>
<comment type="caution">
    <text evidence="4">The sequence shown here is derived from an EMBL/GenBank/DDBJ whole genome shotgun (WGS) entry which is preliminary data.</text>
</comment>
<keyword evidence="5" id="KW-1185">Reference proteome</keyword>
<dbReference type="Gene3D" id="3.40.640.10">
    <property type="entry name" value="Type I PLP-dependent aspartate aminotransferase-like (Major domain)"/>
    <property type="match status" value="1"/>
</dbReference>
<dbReference type="GO" id="GO:0006520">
    <property type="term" value="P:amino acid metabolic process"/>
    <property type="evidence" value="ECO:0007669"/>
    <property type="project" value="TreeGrafter"/>
</dbReference>
<dbReference type="GO" id="GO:0008483">
    <property type="term" value="F:transaminase activity"/>
    <property type="evidence" value="ECO:0007669"/>
    <property type="project" value="TreeGrafter"/>
</dbReference>
<feature type="chain" id="PRO_5029806401" description="Aminotransferase class I/classII large domain-containing protein" evidence="2">
    <location>
        <begin position="19"/>
        <end position="126"/>
    </location>
</feature>
<evidence type="ECO:0000313" key="5">
    <source>
        <dbReference type="Proteomes" id="UP000593564"/>
    </source>
</evidence>
<dbReference type="InterPro" id="IPR004839">
    <property type="entry name" value="Aminotransferase_I/II_large"/>
</dbReference>
<sequence length="126" mass="14298">MGCFHKFFLKAIAKQILCWFLLQLSFDLIEDWIRKNPNASICTTEGANAFKDIANFQDYHGLPEFRNALAKFMRRVRGGRVSFDPTRIVMSGGATGANELLMFCLANPGDAFLIPIPYYPAYVSFF</sequence>
<feature type="signal peptide" evidence="2">
    <location>
        <begin position="1"/>
        <end position="18"/>
    </location>
</feature>
<reference evidence="4 5" key="2">
    <citation type="submission" date="2020-07" db="EMBL/GenBank/DDBJ databases">
        <title>Genome assembly of wild tea tree DASZ reveals pedigree and selection history of tea varieties.</title>
        <authorList>
            <person name="Zhang W."/>
        </authorList>
    </citation>
    <scope>NUCLEOTIDE SEQUENCE [LARGE SCALE GENOMIC DNA]</scope>
    <source>
        <strain evidence="5">cv. G240</strain>
        <tissue evidence="4">Leaf</tissue>
    </source>
</reference>
<dbReference type="Pfam" id="PF00155">
    <property type="entry name" value="Aminotran_1_2"/>
    <property type="match status" value="1"/>
</dbReference>
<dbReference type="PANTHER" id="PTHR43795">
    <property type="entry name" value="BIFUNCTIONAL ASPARTATE AMINOTRANSFERASE AND GLUTAMATE/ASPARTATE-PREPHENATE AMINOTRANSFERASE-RELATED"/>
    <property type="match status" value="1"/>
</dbReference>
<dbReference type="EMBL" id="JACBKZ010000007">
    <property type="protein sequence ID" value="KAF5946278.1"/>
    <property type="molecule type" value="Genomic_DNA"/>
</dbReference>
<dbReference type="PANTHER" id="PTHR43795:SF74">
    <property type="entry name" value="1-AMINOCYCLOPROPANE-1-CARBOXYLATE SYNTHASE-LIKE PROTEIN 1"/>
    <property type="match status" value="1"/>
</dbReference>
<accession>A0A7J7H3K1</accession>
<dbReference type="SUPFAM" id="SSF53383">
    <property type="entry name" value="PLP-dependent transferases"/>
    <property type="match status" value="1"/>
</dbReference>
<dbReference type="AlphaFoldDB" id="A0A7J7H3K1"/>
<keyword evidence="1" id="KW-0663">Pyridoxal phosphate</keyword>
<dbReference type="InterPro" id="IPR015424">
    <property type="entry name" value="PyrdxlP-dep_Trfase"/>
</dbReference>
<dbReference type="InterPro" id="IPR015421">
    <property type="entry name" value="PyrdxlP-dep_Trfase_major"/>
</dbReference>
<dbReference type="Gene3D" id="3.90.1150.10">
    <property type="entry name" value="Aspartate Aminotransferase, domain 1"/>
    <property type="match status" value="1"/>
</dbReference>
<protein>
    <recommendedName>
        <fullName evidence="3">Aminotransferase class I/classII large domain-containing protein</fullName>
    </recommendedName>
</protein>
<evidence type="ECO:0000256" key="2">
    <source>
        <dbReference type="SAM" id="SignalP"/>
    </source>
</evidence>
<feature type="domain" description="Aminotransferase class I/classII large" evidence="3">
    <location>
        <begin position="24"/>
        <end position="123"/>
    </location>
</feature>
<evidence type="ECO:0000259" key="3">
    <source>
        <dbReference type="Pfam" id="PF00155"/>
    </source>
</evidence>
<dbReference type="GO" id="GO:0030170">
    <property type="term" value="F:pyridoxal phosphate binding"/>
    <property type="evidence" value="ECO:0007669"/>
    <property type="project" value="InterPro"/>
</dbReference>
<dbReference type="InterPro" id="IPR015422">
    <property type="entry name" value="PyrdxlP-dep_Trfase_small"/>
</dbReference>
<reference evidence="5" key="1">
    <citation type="journal article" date="2020" name="Nat. Commun.">
        <title>Genome assembly of wild tea tree DASZ reveals pedigree and selection history of tea varieties.</title>
        <authorList>
            <person name="Zhang W."/>
            <person name="Zhang Y."/>
            <person name="Qiu H."/>
            <person name="Guo Y."/>
            <person name="Wan H."/>
            <person name="Zhang X."/>
            <person name="Scossa F."/>
            <person name="Alseekh S."/>
            <person name="Zhang Q."/>
            <person name="Wang P."/>
            <person name="Xu L."/>
            <person name="Schmidt M.H."/>
            <person name="Jia X."/>
            <person name="Li D."/>
            <person name="Zhu A."/>
            <person name="Guo F."/>
            <person name="Chen W."/>
            <person name="Ni D."/>
            <person name="Usadel B."/>
            <person name="Fernie A.R."/>
            <person name="Wen W."/>
        </authorList>
    </citation>
    <scope>NUCLEOTIDE SEQUENCE [LARGE SCALE GENOMIC DNA]</scope>
    <source>
        <strain evidence="5">cv. G240</strain>
    </source>
</reference>
<evidence type="ECO:0000313" key="4">
    <source>
        <dbReference type="EMBL" id="KAF5946278.1"/>
    </source>
</evidence>
<evidence type="ECO:0000256" key="1">
    <source>
        <dbReference type="ARBA" id="ARBA00022898"/>
    </source>
</evidence>